<dbReference type="CDD" id="cd02883">
    <property type="entry name" value="NUDIX_Hydrolase"/>
    <property type="match status" value="1"/>
</dbReference>
<organism evidence="5 6">
    <name type="scientific">Vibrio quintilis</name>
    <dbReference type="NCBI Taxonomy" id="1117707"/>
    <lineage>
        <taxon>Bacteria</taxon>
        <taxon>Pseudomonadati</taxon>
        <taxon>Pseudomonadota</taxon>
        <taxon>Gammaproteobacteria</taxon>
        <taxon>Vibrionales</taxon>
        <taxon>Vibrionaceae</taxon>
        <taxon>Vibrio</taxon>
    </lineage>
</organism>
<keyword evidence="2 3" id="KW-0378">Hydrolase</keyword>
<evidence type="ECO:0000313" key="5">
    <source>
        <dbReference type="EMBL" id="SHO58265.1"/>
    </source>
</evidence>
<dbReference type="PANTHER" id="PTHR43046:SF14">
    <property type="entry name" value="MUTT_NUDIX FAMILY PROTEIN"/>
    <property type="match status" value="1"/>
</dbReference>
<name>A0A1M7Z0C7_9VIBR</name>
<dbReference type="PROSITE" id="PS00893">
    <property type="entry name" value="NUDIX_BOX"/>
    <property type="match status" value="1"/>
</dbReference>
<comment type="similarity">
    <text evidence="3">Belongs to the Nudix hydrolase family.</text>
</comment>
<evidence type="ECO:0000259" key="4">
    <source>
        <dbReference type="PROSITE" id="PS51462"/>
    </source>
</evidence>
<dbReference type="Gene3D" id="3.90.79.10">
    <property type="entry name" value="Nucleoside Triphosphate Pyrophosphohydrolase"/>
    <property type="match status" value="1"/>
</dbReference>
<evidence type="ECO:0000256" key="3">
    <source>
        <dbReference type="RuleBase" id="RU003476"/>
    </source>
</evidence>
<protein>
    <submittedName>
        <fullName evidence="5">CTP pyrophosphohydrolase</fullName>
        <ecNumber evidence="5">3.6.1.65</ecNumber>
    </submittedName>
</protein>
<dbReference type="AlphaFoldDB" id="A0A1M7Z0C7"/>
<dbReference type="PANTHER" id="PTHR43046">
    <property type="entry name" value="GDP-MANNOSE MANNOSYL HYDROLASE"/>
    <property type="match status" value="1"/>
</dbReference>
<evidence type="ECO:0000256" key="2">
    <source>
        <dbReference type="ARBA" id="ARBA00022801"/>
    </source>
</evidence>
<dbReference type="InterPro" id="IPR020084">
    <property type="entry name" value="NUDIX_hydrolase_CS"/>
</dbReference>
<evidence type="ECO:0000313" key="6">
    <source>
        <dbReference type="Proteomes" id="UP000184600"/>
    </source>
</evidence>
<dbReference type="STRING" id="1117707.VQ7734_04036"/>
<proteinExistence type="inferred from homology"/>
<sequence length="134" mass="15000">MMKNLAMAVVIRSGKVLIQQRYRSHRGMVYEFPGGSVDAGESGAEGACRELWEETGLKASQVLGTYQADNEYGGTIDYVVLNIPTEAEPVCIDPVRQQTFFWMRPEQIPLVDFYAADVAFIRGQLPHYLEAPLN</sequence>
<dbReference type="InterPro" id="IPR015797">
    <property type="entry name" value="NUDIX_hydrolase-like_dom_sf"/>
</dbReference>
<dbReference type="Proteomes" id="UP000184600">
    <property type="component" value="Unassembled WGS sequence"/>
</dbReference>
<dbReference type="SUPFAM" id="SSF55811">
    <property type="entry name" value="Nudix"/>
    <property type="match status" value="1"/>
</dbReference>
<dbReference type="InterPro" id="IPR020476">
    <property type="entry name" value="Nudix_hydrolase"/>
</dbReference>
<comment type="cofactor">
    <cofactor evidence="1">
        <name>Mg(2+)</name>
        <dbReference type="ChEBI" id="CHEBI:18420"/>
    </cofactor>
</comment>
<dbReference type="EMBL" id="FRFG01000059">
    <property type="protein sequence ID" value="SHO58265.1"/>
    <property type="molecule type" value="Genomic_DNA"/>
</dbReference>
<reference evidence="6" key="1">
    <citation type="submission" date="2016-12" db="EMBL/GenBank/DDBJ databases">
        <authorList>
            <person name="Rodrigo-Torres L."/>
            <person name="Arahal R.D."/>
            <person name="Lucena T."/>
        </authorList>
    </citation>
    <scope>NUCLEOTIDE SEQUENCE [LARGE SCALE GENOMIC DNA]</scope>
</reference>
<dbReference type="InterPro" id="IPR000086">
    <property type="entry name" value="NUDIX_hydrolase_dom"/>
</dbReference>
<dbReference type="PROSITE" id="PS51462">
    <property type="entry name" value="NUDIX"/>
    <property type="match status" value="1"/>
</dbReference>
<dbReference type="PRINTS" id="PR00502">
    <property type="entry name" value="NUDIXFAMILY"/>
</dbReference>
<evidence type="ECO:0000256" key="1">
    <source>
        <dbReference type="ARBA" id="ARBA00001946"/>
    </source>
</evidence>
<dbReference type="GO" id="GO:0016787">
    <property type="term" value="F:hydrolase activity"/>
    <property type="evidence" value="ECO:0007669"/>
    <property type="project" value="UniProtKB-KW"/>
</dbReference>
<gene>
    <name evidence="5" type="primary">nudG</name>
    <name evidence="5" type="ORF">VQ7734_04036</name>
</gene>
<keyword evidence="6" id="KW-1185">Reference proteome</keyword>
<accession>A0A1M7Z0C7</accession>
<dbReference type="Pfam" id="PF00293">
    <property type="entry name" value="NUDIX"/>
    <property type="match status" value="1"/>
</dbReference>
<dbReference type="EC" id="3.6.1.65" evidence="5"/>
<feature type="domain" description="Nudix hydrolase" evidence="4">
    <location>
        <begin position="1"/>
        <end position="126"/>
    </location>
</feature>